<dbReference type="EMBL" id="PFCO01000003">
    <property type="protein sequence ID" value="PIR69774.1"/>
    <property type="molecule type" value="Genomic_DNA"/>
</dbReference>
<dbReference type="AlphaFoldDB" id="A0A2H0TFQ1"/>
<name>A0A2H0TFQ1_9BACT</name>
<proteinExistence type="predicted"/>
<keyword evidence="1" id="KW-0689">Ribosomal protein</keyword>
<dbReference type="GO" id="GO:1990904">
    <property type="term" value="C:ribonucleoprotein complex"/>
    <property type="evidence" value="ECO:0007669"/>
    <property type="project" value="UniProtKB-KW"/>
</dbReference>
<comment type="caution">
    <text evidence="3">The sequence shown here is derived from an EMBL/GenBank/DDBJ whole genome shotgun (WGS) entry which is preliminary data.</text>
</comment>
<organism evidence="3 4">
    <name type="scientific">Candidatus Niyogibacteria bacterium CG10_big_fil_rev_8_21_14_0_10_46_36</name>
    <dbReference type="NCBI Taxonomy" id="1974726"/>
    <lineage>
        <taxon>Bacteria</taxon>
        <taxon>Candidatus Niyogiibacteriota</taxon>
    </lineage>
</organism>
<gene>
    <name evidence="3" type="ORF">COU47_01700</name>
</gene>
<dbReference type="SUPFAM" id="SSF143800">
    <property type="entry name" value="L28p-like"/>
    <property type="match status" value="1"/>
</dbReference>
<dbReference type="Proteomes" id="UP000231503">
    <property type="component" value="Unassembled WGS sequence"/>
</dbReference>
<dbReference type="InterPro" id="IPR034704">
    <property type="entry name" value="Ribosomal_bL28/bL31-like_sf"/>
</dbReference>
<reference evidence="4" key="1">
    <citation type="submission" date="2017-09" db="EMBL/GenBank/DDBJ databases">
        <title>Depth-based differentiation of microbial function through sediment-hosted aquifers and enrichment of novel symbionts in the deep terrestrial subsurface.</title>
        <authorList>
            <person name="Probst A.J."/>
            <person name="Ladd B."/>
            <person name="Jarett J.K."/>
            <person name="Geller-Mcgrath D.E."/>
            <person name="Sieber C.M.K."/>
            <person name="Emerson J.B."/>
            <person name="Anantharaman K."/>
            <person name="Thomas B.C."/>
            <person name="Malmstrom R."/>
            <person name="Stieglmeier M."/>
            <person name="Klingl A."/>
            <person name="Woyke T."/>
            <person name="Ryan C.M."/>
            <person name="Banfield J.F."/>
        </authorList>
    </citation>
    <scope>NUCLEOTIDE SEQUENCE [LARGE SCALE GENOMIC DNA]</scope>
</reference>
<evidence type="ECO:0000256" key="2">
    <source>
        <dbReference type="ARBA" id="ARBA00023274"/>
    </source>
</evidence>
<evidence type="ECO:0000256" key="1">
    <source>
        <dbReference type="ARBA" id="ARBA00022980"/>
    </source>
</evidence>
<evidence type="ECO:0008006" key="5">
    <source>
        <dbReference type="Google" id="ProtNLM"/>
    </source>
</evidence>
<accession>A0A2H0TFQ1</accession>
<evidence type="ECO:0000313" key="4">
    <source>
        <dbReference type="Proteomes" id="UP000231503"/>
    </source>
</evidence>
<evidence type="ECO:0000313" key="3">
    <source>
        <dbReference type="EMBL" id="PIR69774.1"/>
    </source>
</evidence>
<protein>
    <recommendedName>
        <fullName evidence="5">50S ribosomal protein L28</fullName>
    </recommendedName>
</protein>
<keyword evidence="2" id="KW-0687">Ribonucleoprotein</keyword>
<dbReference type="GO" id="GO:0005840">
    <property type="term" value="C:ribosome"/>
    <property type="evidence" value="ECO:0007669"/>
    <property type="project" value="UniProtKB-KW"/>
</dbReference>
<sequence length="65" mass="7529">MKTCPICDKGSKMGGKRNLLRGKYNPTKHVRKYPNLQWARFPNGQRAKICTTCIKGNRHLKQKTK</sequence>